<evidence type="ECO:0000256" key="2">
    <source>
        <dbReference type="ARBA" id="ARBA00023027"/>
    </source>
</evidence>
<dbReference type="PANTHER" id="PTHR43574">
    <property type="entry name" value="EPIMERASE-RELATED"/>
    <property type="match status" value="1"/>
</dbReference>
<dbReference type="Proteomes" id="UP000298390">
    <property type="component" value="Unassembled WGS sequence"/>
</dbReference>
<dbReference type="Pfam" id="PF01370">
    <property type="entry name" value="Epimerase"/>
    <property type="match status" value="1"/>
</dbReference>
<feature type="domain" description="Glycosyltransferase 2-like" evidence="3">
    <location>
        <begin position="641"/>
        <end position="746"/>
    </location>
</feature>
<organism evidence="5 6">
    <name type="scientific">Rhodofomes roseus</name>
    <dbReference type="NCBI Taxonomy" id="34475"/>
    <lineage>
        <taxon>Eukaryota</taxon>
        <taxon>Fungi</taxon>
        <taxon>Dikarya</taxon>
        <taxon>Basidiomycota</taxon>
        <taxon>Agaricomycotina</taxon>
        <taxon>Agaricomycetes</taxon>
        <taxon>Polyporales</taxon>
        <taxon>Rhodofomes</taxon>
    </lineage>
</organism>
<dbReference type="Gene3D" id="3.90.25.10">
    <property type="entry name" value="UDP-galactose 4-epimerase, domain 1"/>
    <property type="match status" value="1"/>
</dbReference>
<protein>
    <recommendedName>
        <fullName evidence="7">Glycosyltransferase family 2 protein</fullName>
    </recommendedName>
</protein>
<dbReference type="SUPFAM" id="SSF51735">
    <property type="entry name" value="NAD(P)-binding Rossmann-fold domains"/>
    <property type="match status" value="1"/>
</dbReference>
<reference evidence="5 6" key="1">
    <citation type="submission" date="2019-01" db="EMBL/GenBank/DDBJ databases">
        <title>Genome sequencing of the rare red list fungi Fomitopsis rosea.</title>
        <authorList>
            <person name="Buettner E."/>
            <person name="Kellner H."/>
        </authorList>
    </citation>
    <scope>NUCLEOTIDE SEQUENCE [LARGE SCALE GENOMIC DNA]</scope>
    <source>
        <strain evidence="5 6">DSM 105464</strain>
    </source>
</reference>
<evidence type="ECO:0008006" key="7">
    <source>
        <dbReference type="Google" id="ProtNLM"/>
    </source>
</evidence>
<keyword evidence="2" id="KW-0520">NAD</keyword>
<feature type="domain" description="NAD-dependent epimerase/dehydratase" evidence="4">
    <location>
        <begin position="35"/>
        <end position="274"/>
    </location>
</feature>
<comment type="similarity">
    <text evidence="1">Belongs to the NAD(P)-dependent epimerase/dehydratase family.</text>
</comment>
<dbReference type="Gene3D" id="3.40.50.720">
    <property type="entry name" value="NAD(P)-binding Rossmann-like Domain"/>
    <property type="match status" value="1"/>
</dbReference>
<dbReference type="InterPro" id="IPR036291">
    <property type="entry name" value="NAD(P)-bd_dom_sf"/>
</dbReference>
<sequence length="1034" mass="114601">MPLPDGLILVTGGHGFIVRFYASVEIIVSLTVNQGGNMARHLASIGRRKIRIVDISRTAYLEPPADAEVLIGNLCDPAFCKTAVRGVKTVLHFAATMGGMGVIHSDNDFTIYQENHRMTLNLLAAAVSAGVNLFFYASSACVYPNSLQGADNKDVSLKEDDAYAQLPPSPQGLYGLEKLNTENVLFQYTSGLSIRIARFHNVYGPGGSWVGGREKAPAAFLRKALALKRTEASTKEMEIWGSGDQRRSFCFIDDAVEAILALIQSDCEEVVNIGDDRSVTVRELADIAIRCADLNRADVQYHYVHDKPVGVASRNSNNDRVRKLLGWSPKTTLEEGMRSTGGWIAGEMDQALNHLKQSERADVLRRWTTSEKIDLQAEATTFAILLPITSRGSASPDDCLDNLARFARSLALTTKDDIARLGVRYRVRIYLAIDHDDDFLLTCGKEGNRAERVLRQEGLSQLSTIICHHPRGHVCALWRDCARAAWKDGADYMTLMGDDVILQDASWMSAAVDAFEQLSVEHGVPLGFGCVAFMDTSFPGMPTFPVVHRMHMDIFKGEVIPDMFVNQDGDPFLFQLYRRWGCSRMMLPRVSNAVGGSEGARYHKVSAVGWTYGPLDDATTAVESWLCEHRQLVERKLTIDVVIPCYRVNLTYVDRFLALRPSSTCTVMFIIIVDDPCSPNIAALMGRYAHRPDIRIRVNAQNMGASAARNRGLQESSAEWVLFLDDDVTPEDNILIETEKVIRTNPSAAGFVGTALFPVADTVATAAIHLAGVTYFWDIARKRADDNDLPWGVTACLVARRHMEDNIVFDLGFPKTGGGEDIDYCRRKRDFSFAHGGVGFCAAPDVVVTHPWWKQGRRSWWRFYMWSKGDGALVAKYPEFTYRQAAPNSAESLVLCAVLTVGACTISLLTSGATGTVLRIAFLGTRACLSLLAANIAHDLYRHGWRNADRTAALHMALGGWQLVVAMIESTFIRIFSEYGRLAGMLERGEYGVIGMSFDWFTNRAGDGPRREENKNRLQRVALWILILAIWCGM</sequence>
<name>A0A4Y9YFY5_9APHY</name>
<evidence type="ECO:0000259" key="4">
    <source>
        <dbReference type="Pfam" id="PF01370"/>
    </source>
</evidence>
<dbReference type="InterPro" id="IPR001173">
    <property type="entry name" value="Glyco_trans_2-like"/>
</dbReference>
<gene>
    <name evidence="5" type="ORF">EVJ58_g5038</name>
</gene>
<dbReference type="Pfam" id="PF00535">
    <property type="entry name" value="Glycos_transf_2"/>
    <property type="match status" value="1"/>
</dbReference>
<dbReference type="AlphaFoldDB" id="A0A4Y9YFY5"/>
<dbReference type="EMBL" id="SEKV01000245">
    <property type="protein sequence ID" value="TFY60603.1"/>
    <property type="molecule type" value="Genomic_DNA"/>
</dbReference>
<evidence type="ECO:0000256" key="1">
    <source>
        <dbReference type="ARBA" id="ARBA00007637"/>
    </source>
</evidence>
<dbReference type="InterPro" id="IPR001509">
    <property type="entry name" value="Epimerase_deHydtase"/>
</dbReference>
<dbReference type="STRING" id="34475.A0A4Y9YFY5"/>
<evidence type="ECO:0000313" key="5">
    <source>
        <dbReference type="EMBL" id="TFY60603.1"/>
    </source>
</evidence>
<dbReference type="SUPFAM" id="SSF53448">
    <property type="entry name" value="Nucleotide-diphospho-sugar transferases"/>
    <property type="match status" value="1"/>
</dbReference>
<evidence type="ECO:0000313" key="6">
    <source>
        <dbReference type="Proteomes" id="UP000298390"/>
    </source>
</evidence>
<dbReference type="InterPro" id="IPR029044">
    <property type="entry name" value="Nucleotide-diphossugar_trans"/>
</dbReference>
<proteinExistence type="inferred from homology"/>
<dbReference type="Gene3D" id="3.90.550.10">
    <property type="entry name" value="Spore Coat Polysaccharide Biosynthesis Protein SpsA, Chain A"/>
    <property type="match status" value="1"/>
</dbReference>
<dbReference type="CDD" id="cd00761">
    <property type="entry name" value="Glyco_tranf_GTA_type"/>
    <property type="match status" value="1"/>
</dbReference>
<evidence type="ECO:0000259" key="3">
    <source>
        <dbReference type="Pfam" id="PF00535"/>
    </source>
</evidence>
<comment type="caution">
    <text evidence="5">The sequence shown here is derived from an EMBL/GenBank/DDBJ whole genome shotgun (WGS) entry which is preliminary data.</text>
</comment>
<accession>A0A4Y9YFY5</accession>